<feature type="transmembrane region" description="Helical" evidence="6">
    <location>
        <begin position="204"/>
        <end position="224"/>
    </location>
</feature>
<dbReference type="Pfam" id="PF00892">
    <property type="entry name" value="EamA"/>
    <property type="match status" value="2"/>
</dbReference>
<evidence type="ECO:0000256" key="5">
    <source>
        <dbReference type="ARBA" id="ARBA00023136"/>
    </source>
</evidence>
<evidence type="ECO:0000313" key="9">
    <source>
        <dbReference type="Proteomes" id="UP000199585"/>
    </source>
</evidence>
<dbReference type="PANTHER" id="PTHR22911:SF6">
    <property type="entry name" value="SOLUTE CARRIER FAMILY 35 MEMBER G1"/>
    <property type="match status" value="1"/>
</dbReference>
<gene>
    <name evidence="8" type="ORF">SAMN04488003_1345</name>
</gene>
<dbReference type="InterPro" id="IPR000620">
    <property type="entry name" value="EamA_dom"/>
</dbReference>
<dbReference type="STRING" id="245187.SAMN04488003_1345"/>
<keyword evidence="9" id="KW-1185">Reference proteome</keyword>
<feature type="transmembrane region" description="Helical" evidence="6">
    <location>
        <begin position="92"/>
        <end position="112"/>
    </location>
</feature>
<comment type="similarity">
    <text evidence="2">Belongs to the drug/metabolite transporter (DMT) superfamily. 10 TMS drug/metabolite exporter (DME) (TC 2.A.7.3) family.</text>
</comment>
<proteinExistence type="inferred from homology"/>
<reference evidence="8 9" key="1">
    <citation type="submission" date="2016-10" db="EMBL/GenBank/DDBJ databases">
        <authorList>
            <person name="de Groot N.N."/>
        </authorList>
    </citation>
    <scope>NUCLEOTIDE SEQUENCE [LARGE SCALE GENOMIC DNA]</scope>
    <source>
        <strain evidence="8 9">DSM 16213</strain>
    </source>
</reference>
<feature type="transmembrane region" description="Helical" evidence="6">
    <location>
        <begin position="169"/>
        <end position="192"/>
    </location>
</feature>
<feature type="domain" description="EamA" evidence="7">
    <location>
        <begin position="2"/>
        <end position="135"/>
    </location>
</feature>
<feature type="transmembrane region" description="Helical" evidence="6">
    <location>
        <begin position="145"/>
        <end position="162"/>
    </location>
</feature>
<feature type="transmembrane region" description="Helical" evidence="6">
    <location>
        <begin position="64"/>
        <end position="86"/>
    </location>
</feature>
<keyword evidence="3 6" id="KW-0812">Transmembrane</keyword>
<feature type="transmembrane region" description="Helical" evidence="6">
    <location>
        <begin position="258"/>
        <end position="276"/>
    </location>
</feature>
<organism evidence="8 9">
    <name type="scientific">Loktanella fryxellensis</name>
    <dbReference type="NCBI Taxonomy" id="245187"/>
    <lineage>
        <taxon>Bacteria</taxon>
        <taxon>Pseudomonadati</taxon>
        <taxon>Pseudomonadota</taxon>
        <taxon>Alphaproteobacteria</taxon>
        <taxon>Rhodobacterales</taxon>
        <taxon>Roseobacteraceae</taxon>
        <taxon>Loktanella</taxon>
    </lineage>
</organism>
<dbReference type="EMBL" id="FOCI01000034">
    <property type="protein sequence ID" value="SEN76757.1"/>
    <property type="molecule type" value="Genomic_DNA"/>
</dbReference>
<dbReference type="PANTHER" id="PTHR22911">
    <property type="entry name" value="ACYL-MALONYL CONDENSING ENZYME-RELATED"/>
    <property type="match status" value="1"/>
</dbReference>
<comment type="subcellular location">
    <subcellularLocation>
        <location evidence="1">Membrane</location>
        <topology evidence="1">Multi-pass membrane protein</topology>
    </subcellularLocation>
</comment>
<sequence>MRGAALMTAAMVTFTINDTFTKVLSEALPLWQLIFLRGLGVTVCLLILARAMGQLTYRLPRRDWFYMWLRAAAEIGGAYFFITALFNMPIANVSAIMQVLPLSVALAGALFLREPLGWKRLLAILIGFGGVMLIVRPGGADFTSYSVYALLAVACVTLRDLVVRKLSRAVPSLMVSVVAAVGVTVFAGAASLTETWQPLAGWDVFHLAGATVFVIFGYVFSVTAMRVGDIGFVAPFRYTSLLTALILGVLVFGEFPTVPTLMGAGIVVATGLFTLFRERRLNLLRPVVPSRIR</sequence>
<dbReference type="Gene3D" id="1.10.3730.20">
    <property type="match status" value="1"/>
</dbReference>
<accession>A0A1H8J984</accession>
<dbReference type="InterPro" id="IPR037185">
    <property type="entry name" value="EmrE-like"/>
</dbReference>
<evidence type="ECO:0000256" key="1">
    <source>
        <dbReference type="ARBA" id="ARBA00004141"/>
    </source>
</evidence>
<feature type="transmembrane region" description="Helical" evidence="6">
    <location>
        <begin position="31"/>
        <end position="52"/>
    </location>
</feature>
<evidence type="ECO:0000256" key="4">
    <source>
        <dbReference type="ARBA" id="ARBA00022989"/>
    </source>
</evidence>
<feature type="domain" description="EamA" evidence="7">
    <location>
        <begin position="147"/>
        <end position="272"/>
    </location>
</feature>
<evidence type="ECO:0000256" key="6">
    <source>
        <dbReference type="SAM" id="Phobius"/>
    </source>
</evidence>
<dbReference type="AlphaFoldDB" id="A0A1H8J984"/>
<protein>
    <submittedName>
        <fullName evidence="8">S-adenosylmethionine uptake transporter</fullName>
    </submittedName>
</protein>
<evidence type="ECO:0000256" key="3">
    <source>
        <dbReference type="ARBA" id="ARBA00022692"/>
    </source>
</evidence>
<dbReference type="SUPFAM" id="SSF103481">
    <property type="entry name" value="Multidrug resistance efflux transporter EmrE"/>
    <property type="match status" value="2"/>
</dbReference>
<feature type="transmembrane region" description="Helical" evidence="6">
    <location>
        <begin position="236"/>
        <end position="252"/>
    </location>
</feature>
<name>A0A1H8J984_9RHOB</name>
<evidence type="ECO:0000256" key="2">
    <source>
        <dbReference type="ARBA" id="ARBA00009853"/>
    </source>
</evidence>
<evidence type="ECO:0000313" key="8">
    <source>
        <dbReference type="EMBL" id="SEN76757.1"/>
    </source>
</evidence>
<dbReference type="Proteomes" id="UP000199585">
    <property type="component" value="Unassembled WGS sequence"/>
</dbReference>
<keyword evidence="4 6" id="KW-1133">Transmembrane helix</keyword>
<evidence type="ECO:0000259" key="7">
    <source>
        <dbReference type="Pfam" id="PF00892"/>
    </source>
</evidence>
<feature type="transmembrane region" description="Helical" evidence="6">
    <location>
        <begin position="121"/>
        <end position="139"/>
    </location>
</feature>
<keyword evidence="5 6" id="KW-0472">Membrane</keyword>
<dbReference type="GO" id="GO:0016020">
    <property type="term" value="C:membrane"/>
    <property type="evidence" value="ECO:0007669"/>
    <property type="project" value="UniProtKB-SubCell"/>
</dbReference>